<dbReference type="Pfam" id="PF05028">
    <property type="entry name" value="PARG_cat_C"/>
    <property type="match status" value="1"/>
</dbReference>
<dbReference type="KEGG" id="ffu:CLAFUR5_10337"/>
<reference evidence="2" key="2">
    <citation type="journal article" date="2022" name="Microb. Genom.">
        <title>A chromosome-scale genome assembly of the tomato pathogen Cladosporium fulvum reveals a compartmentalized genome architecture and the presence of a dispensable chromosome.</title>
        <authorList>
            <person name="Zaccaron A.Z."/>
            <person name="Chen L.H."/>
            <person name="Samaras A."/>
            <person name="Stergiopoulos I."/>
        </authorList>
    </citation>
    <scope>NUCLEOTIDE SEQUENCE</scope>
    <source>
        <strain evidence="2">Race5_Kim</strain>
    </source>
</reference>
<reference evidence="2" key="1">
    <citation type="submission" date="2021-12" db="EMBL/GenBank/DDBJ databases">
        <authorList>
            <person name="Zaccaron A."/>
            <person name="Stergiopoulos I."/>
        </authorList>
    </citation>
    <scope>NUCLEOTIDE SEQUENCE</scope>
    <source>
        <strain evidence="2">Race5_Kim</strain>
    </source>
</reference>
<dbReference type="OrthoDB" id="1937899at2759"/>
<gene>
    <name evidence="2" type="ORF">CLAFUR5_10337</name>
</gene>
<sequence>MTSFSLPRHSSCRSIDPLGLCEDVVDPGDGTLPHANLIEVLLKQADAELRDVEALPSFSRPTWTTIFSGLVEDIAYGLHLDSSLQTGGLEIVLKIEALADAELSKFRKSLISSAMSLEVAFPTRRLQQLCDEDQSISLRADQFDCLLAYLLLGTIHMPSGNTWGRPGYTQLFGGSEATAETSQAYLLTIMQHFSIEGYSSTLSSDHHFTFQLSSGMQMPELSISNIPAVAMPVTVLGPGPGGTQEERLVGQSPALALASLLTPELSPHAAVITSSVTVHSHWEGHGRDARMVQLYHTAARPCRRYIIADALELDGEDIISETSPRRIEREVRTLYAALSGAKACSLSEGWPLEDLRIEMPPWGCDAFGATLSVKAQCMMMAAGLAGLESQNLELLVPQDREHELVNIPRGRITISHLFSRLAVAI</sequence>
<evidence type="ECO:0000313" key="3">
    <source>
        <dbReference type="Proteomes" id="UP000756132"/>
    </source>
</evidence>
<dbReference type="InterPro" id="IPR046372">
    <property type="entry name" value="PARG_cat_C"/>
</dbReference>
<keyword evidence="3" id="KW-1185">Reference proteome</keyword>
<dbReference type="GO" id="GO:0004649">
    <property type="term" value="F:poly(ADP-ribose) glycohydrolase activity"/>
    <property type="evidence" value="ECO:0007669"/>
    <property type="project" value="InterPro"/>
</dbReference>
<dbReference type="Proteomes" id="UP000756132">
    <property type="component" value="Chromosome 7"/>
</dbReference>
<dbReference type="RefSeq" id="XP_047764026.1">
    <property type="nucleotide sequence ID" value="XM_047909485.1"/>
</dbReference>
<dbReference type="AlphaFoldDB" id="A0A9Q8URE9"/>
<dbReference type="GO" id="GO:0006282">
    <property type="term" value="P:regulation of DNA repair"/>
    <property type="evidence" value="ECO:0007669"/>
    <property type="project" value="InterPro"/>
</dbReference>
<name>A0A9Q8URE9_PASFU</name>
<organism evidence="2 3">
    <name type="scientific">Passalora fulva</name>
    <name type="common">Tomato leaf mold</name>
    <name type="synonym">Cladosporium fulvum</name>
    <dbReference type="NCBI Taxonomy" id="5499"/>
    <lineage>
        <taxon>Eukaryota</taxon>
        <taxon>Fungi</taxon>
        <taxon>Dikarya</taxon>
        <taxon>Ascomycota</taxon>
        <taxon>Pezizomycotina</taxon>
        <taxon>Dothideomycetes</taxon>
        <taxon>Dothideomycetidae</taxon>
        <taxon>Mycosphaerellales</taxon>
        <taxon>Mycosphaerellaceae</taxon>
        <taxon>Fulvia</taxon>
    </lineage>
</organism>
<protein>
    <recommendedName>
        <fullName evidence="1">PARG catalytic Macro domain-containing protein</fullName>
    </recommendedName>
</protein>
<evidence type="ECO:0000313" key="2">
    <source>
        <dbReference type="EMBL" id="UJO19660.1"/>
    </source>
</evidence>
<accession>A0A9Q8URE9</accession>
<feature type="domain" description="PARG catalytic Macro" evidence="1">
    <location>
        <begin position="241"/>
        <end position="386"/>
    </location>
</feature>
<proteinExistence type="predicted"/>
<dbReference type="EMBL" id="CP090169">
    <property type="protein sequence ID" value="UJO19660.1"/>
    <property type="molecule type" value="Genomic_DNA"/>
</dbReference>
<dbReference type="GeneID" id="71990215"/>
<evidence type="ECO:0000259" key="1">
    <source>
        <dbReference type="Pfam" id="PF05028"/>
    </source>
</evidence>